<accession>A0A0S1YCS3</accession>
<evidence type="ECO:0000256" key="9">
    <source>
        <dbReference type="RuleBase" id="RU003949"/>
    </source>
</evidence>
<evidence type="ECO:0000256" key="10">
    <source>
        <dbReference type="RuleBase" id="RU003951"/>
    </source>
</evidence>
<evidence type="ECO:0000256" key="8">
    <source>
        <dbReference type="HAMAP-Rule" id="MF_01367"/>
    </source>
</evidence>
<dbReference type="GeneID" id="26376001"/>
<keyword evidence="4 8" id="KW-0694">RNA-binding</keyword>
<name>A0A0S1YCS3_PINTB</name>
<keyword evidence="10 11" id="KW-0150">Chloroplast</keyword>
<dbReference type="InterPro" id="IPR000218">
    <property type="entry name" value="Ribosomal_uL14"/>
</dbReference>
<evidence type="ECO:0000256" key="7">
    <source>
        <dbReference type="ARBA" id="ARBA00068951"/>
    </source>
</evidence>
<evidence type="ECO:0000256" key="6">
    <source>
        <dbReference type="ARBA" id="ARBA00023274"/>
    </source>
</evidence>
<comment type="function">
    <text evidence="8 10">Binds to 23S rRNA.</text>
</comment>
<dbReference type="EMBL" id="KT740995">
    <property type="protein sequence ID" value="ALM88137.1"/>
    <property type="molecule type" value="Genomic_DNA"/>
</dbReference>
<organism evidence="11">
    <name type="scientific">Pinus tabuliformis</name>
    <name type="common">Chinese red pine</name>
    <name type="synonym">Pinus leucosperma</name>
    <dbReference type="NCBI Taxonomy" id="88731"/>
    <lineage>
        <taxon>Eukaryota</taxon>
        <taxon>Viridiplantae</taxon>
        <taxon>Streptophyta</taxon>
        <taxon>Embryophyta</taxon>
        <taxon>Tracheophyta</taxon>
        <taxon>Spermatophyta</taxon>
        <taxon>Pinopsida</taxon>
        <taxon>Pinidae</taxon>
        <taxon>Conifers I</taxon>
        <taxon>Pinales</taxon>
        <taxon>Pinaceae</taxon>
        <taxon>Pinus</taxon>
        <taxon>Pinus subgen. Pinus</taxon>
    </lineage>
</organism>
<comment type="subcellular location">
    <subcellularLocation>
        <location evidence="8 10">Plastid</location>
        <location evidence="8 10">Chloroplast</location>
    </subcellularLocation>
</comment>
<evidence type="ECO:0000256" key="5">
    <source>
        <dbReference type="ARBA" id="ARBA00022980"/>
    </source>
</evidence>
<dbReference type="Gene3D" id="2.40.150.20">
    <property type="entry name" value="Ribosomal protein L14"/>
    <property type="match status" value="1"/>
</dbReference>
<evidence type="ECO:0000256" key="1">
    <source>
        <dbReference type="ARBA" id="ARBA00010745"/>
    </source>
</evidence>
<dbReference type="AlphaFoldDB" id="A0A0S1YCS3"/>
<evidence type="ECO:0000256" key="2">
    <source>
        <dbReference type="ARBA" id="ARBA00022640"/>
    </source>
</evidence>
<dbReference type="PANTHER" id="PTHR11761">
    <property type="entry name" value="50S/60S RIBOSOMAL PROTEIN L14/L23"/>
    <property type="match status" value="1"/>
</dbReference>
<protein>
    <recommendedName>
        <fullName evidence="7 8">Large ribosomal subunit protein uL14c</fullName>
    </recommendedName>
</protein>
<dbReference type="HAMAP" id="MF_01367">
    <property type="entry name" value="Ribosomal_uL14"/>
    <property type="match status" value="1"/>
</dbReference>
<dbReference type="FunFam" id="2.40.150.20:FF:000002">
    <property type="entry name" value="50S ribosomal protein L14, chloroplastic"/>
    <property type="match status" value="1"/>
</dbReference>
<keyword evidence="5 8" id="KW-0689">Ribosomal protein</keyword>
<dbReference type="PANTHER" id="PTHR11761:SF3">
    <property type="entry name" value="LARGE RIBOSOMAL SUBUNIT PROTEIN UL14M"/>
    <property type="match status" value="1"/>
</dbReference>
<dbReference type="SMART" id="SM01374">
    <property type="entry name" value="Ribosomal_L14"/>
    <property type="match status" value="1"/>
</dbReference>
<dbReference type="InterPro" id="IPR005745">
    <property type="entry name" value="Ribosomal_uL14_bac-type"/>
</dbReference>
<evidence type="ECO:0000313" key="11">
    <source>
        <dbReference type="EMBL" id="ALM88137.1"/>
    </source>
</evidence>
<gene>
    <name evidence="8 11" type="primary">rpl14</name>
</gene>
<keyword evidence="6 8" id="KW-0687">Ribonucleoprotein</keyword>
<proteinExistence type="inferred from homology"/>
<geneLocation type="chloroplast" evidence="11"/>
<dbReference type="GO" id="GO:0006412">
    <property type="term" value="P:translation"/>
    <property type="evidence" value="ECO:0007669"/>
    <property type="project" value="UniProtKB-UniRule"/>
</dbReference>
<evidence type="ECO:0000256" key="4">
    <source>
        <dbReference type="ARBA" id="ARBA00022884"/>
    </source>
</evidence>
<dbReference type="SMR" id="A0A0S1YCS3"/>
<dbReference type="GO" id="GO:0022625">
    <property type="term" value="C:cytosolic large ribosomal subunit"/>
    <property type="evidence" value="ECO:0007669"/>
    <property type="project" value="TreeGrafter"/>
</dbReference>
<evidence type="ECO:0000256" key="3">
    <source>
        <dbReference type="ARBA" id="ARBA00022730"/>
    </source>
</evidence>
<sequence>MIQSQTYLNIADNSGARKIMCIRVLGASNRKCAHIGDVIIAIIKEAVPNMPLEKSEVVRAVVIRTCKEFERDNGMMIRSDDNAAVVIDQEGNPKGTRVFGPVAQELRQLNFTKIVSLAPEVL</sequence>
<dbReference type="GO" id="GO:0009507">
    <property type="term" value="C:chloroplast"/>
    <property type="evidence" value="ECO:0007669"/>
    <property type="project" value="UniProtKB-SubCell"/>
</dbReference>
<dbReference type="CDD" id="cd00337">
    <property type="entry name" value="Ribosomal_uL14"/>
    <property type="match status" value="1"/>
</dbReference>
<dbReference type="GO" id="GO:0070180">
    <property type="term" value="F:large ribosomal subunit rRNA binding"/>
    <property type="evidence" value="ECO:0007669"/>
    <property type="project" value="TreeGrafter"/>
</dbReference>
<comment type="similarity">
    <text evidence="1 8 9">Belongs to the universal ribosomal protein uL14 family.</text>
</comment>
<dbReference type="InterPro" id="IPR036853">
    <property type="entry name" value="Ribosomal_uL14_sf"/>
</dbReference>
<dbReference type="Pfam" id="PF00238">
    <property type="entry name" value="Ribosomal_L14"/>
    <property type="match status" value="1"/>
</dbReference>
<reference evidence="11" key="1">
    <citation type="submission" date="2015-09" db="EMBL/GenBank/DDBJ databases">
        <title>The complete chloroplast genome of the southern southern Chinese pine Pinus tabuliformis (Pinales: Pinaceae).</title>
        <authorList>
            <person name="Peng S."/>
            <person name="Yu Z."/>
        </authorList>
    </citation>
    <scope>NUCLEOTIDE SEQUENCE</scope>
</reference>
<comment type="subunit">
    <text evidence="8 10">Part of the 50S ribosomal subunit.</text>
</comment>
<keyword evidence="3 8" id="KW-0699">rRNA-binding</keyword>
<dbReference type="SUPFAM" id="SSF50193">
    <property type="entry name" value="Ribosomal protein L14"/>
    <property type="match status" value="1"/>
</dbReference>
<keyword evidence="2 10" id="KW-0934">Plastid</keyword>
<dbReference type="GO" id="GO:0003735">
    <property type="term" value="F:structural constituent of ribosome"/>
    <property type="evidence" value="ECO:0007669"/>
    <property type="project" value="InterPro"/>
</dbReference>
<dbReference type="NCBIfam" id="TIGR01067">
    <property type="entry name" value="rplN_bact"/>
    <property type="match status" value="1"/>
</dbReference>
<dbReference type="RefSeq" id="YP_009183533.1">
    <property type="nucleotide sequence ID" value="NC_028531.1"/>
</dbReference>